<protein>
    <submittedName>
        <fullName evidence="2">Uncharacterized protein</fullName>
    </submittedName>
</protein>
<gene>
    <name evidence="2" type="ORF">NEZAVI_LOCUS4245</name>
</gene>
<proteinExistence type="predicted"/>
<evidence type="ECO:0000313" key="2">
    <source>
        <dbReference type="EMBL" id="CAH1393602.1"/>
    </source>
</evidence>
<evidence type="ECO:0000256" key="1">
    <source>
        <dbReference type="SAM" id="MobiDB-lite"/>
    </source>
</evidence>
<evidence type="ECO:0000313" key="3">
    <source>
        <dbReference type="Proteomes" id="UP001152798"/>
    </source>
</evidence>
<accession>A0A9P0H4G0</accession>
<organism evidence="2 3">
    <name type="scientific">Nezara viridula</name>
    <name type="common">Southern green stink bug</name>
    <name type="synonym">Cimex viridulus</name>
    <dbReference type="NCBI Taxonomy" id="85310"/>
    <lineage>
        <taxon>Eukaryota</taxon>
        <taxon>Metazoa</taxon>
        <taxon>Ecdysozoa</taxon>
        <taxon>Arthropoda</taxon>
        <taxon>Hexapoda</taxon>
        <taxon>Insecta</taxon>
        <taxon>Pterygota</taxon>
        <taxon>Neoptera</taxon>
        <taxon>Paraneoptera</taxon>
        <taxon>Hemiptera</taxon>
        <taxon>Heteroptera</taxon>
        <taxon>Panheteroptera</taxon>
        <taxon>Pentatomomorpha</taxon>
        <taxon>Pentatomoidea</taxon>
        <taxon>Pentatomidae</taxon>
        <taxon>Pentatominae</taxon>
        <taxon>Nezara</taxon>
    </lineage>
</organism>
<keyword evidence="3" id="KW-1185">Reference proteome</keyword>
<sequence>MTANTIQQHLNTKSKTTYSSVAINQLPQHQALQASLHQSSNSQTKTSYPKAQIPHPKPQTAHPQFKTLKMH</sequence>
<reference evidence="2" key="1">
    <citation type="submission" date="2022-01" db="EMBL/GenBank/DDBJ databases">
        <authorList>
            <person name="King R."/>
        </authorList>
    </citation>
    <scope>NUCLEOTIDE SEQUENCE</scope>
</reference>
<feature type="region of interest" description="Disordered" evidence="1">
    <location>
        <begin position="31"/>
        <end position="71"/>
    </location>
</feature>
<dbReference type="EMBL" id="OV725078">
    <property type="protein sequence ID" value="CAH1393602.1"/>
    <property type="molecule type" value="Genomic_DNA"/>
</dbReference>
<dbReference type="Proteomes" id="UP001152798">
    <property type="component" value="Chromosome 2"/>
</dbReference>
<feature type="compositionally biased region" description="Polar residues" evidence="1">
    <location>
        <begin position="31"/>
        <end position="49"/>
    </location>
</feature>
<dbReference type="AlphaFoldDB" id="A0A9P0H4G0"/>
<name>A0A9P0H4G0_NEZVI</name>